<dbReference type="AlphaFoldDB" id="A0A1B1M9Z6"/>
<evidence type="ECO:0000313" key="2">
    <source>
        <dbReference type="Proteomes" id="UP000092598"/>
    </source>
</evidence>
<sequence length="245" mass="25783">MTVEHDAYDGVDPLMAALTDDPLPDAAREDPAFLAEHRSAQADLALLREQLGVIGHALADPLRPAAAPEPVPRRPPRTRRRARTIAFGSLAVAAVASVVAGMGWLAVEGGDALTSGGDADAASESKQEDGGGLLYGSPRYLACTVLVAEATVTEVEPLPETEQLRITVHVVRYFKPDKGGPADLTHVIDQYSVTPLHKGDPVLIGVREGSGQAADYWAVGEKAVARDRARVVASLPESRGLTCGQ</sequence>
<dbReference type="RefSeq" id="WP_067432757.1">
    <property type="nucleotide sequence ID" value="NZ_CP016438.1"/>
</dbReference>
<keyword evidence="2" id="KW-1185">Reference proteome</keyword>
<dbReference type="KEGG" id="sls:SLINC_3063"/>
<name>A0A1B1M9Z6_STRLN</name>
<dbReference type="Proteomes" id="UP000092598">
    <property type="component" value="Chromosome"/>
</dbReference>
<dbReference type="STRING" id="1915.SLINC_3063"/>
<gene>
    <name evidence="1" type="ORF">SLINC_3063</name>
</gene>
<evidence type="ECO:0000313" key="1">
    <source>
        <dbReference type="EMBL" id="ANS65287.1"/>
    </source>
</evidence>
<protein>
    <submittedName>
        <fullName evidence="1">Uncharacterized protein</fullName>
    </submittedName>
</protein>
<proteinExistence type="predicted"/>
<dbReference type="OrthoDB" id="4337793at2"/>
<dbReference type="PATRIC" id="fig|1915.4.peg.3367"/>
<accession>A0A1B1M9Z6</accession>
<dbReference type="EMBL" id="CP016438">
    <property type="protein sequence ID" value="ANS65287.1"/>
    <property type="molecule type" value="Genomic_DNA"/>
</dbReference>
<reference evidence="1 2" key="1">
    <citation type="submission" date="2016-07" db="EMBL/GenBank/DDBJ databases">
        <title>Enhancement of antibiotic productionsby engineered nitrateutilization in actinobacteria.</title>
        <authorList>
            <person name="Meng S.C."/>
        </authorList>
    </citation>
    <scope>NUCLEOTIDE SEQUENCE [LARGE SCALE GENOMIC DNA]</scope>
    <source>
        <strain evidence="1 2">NRRL 2936</strain>
    </source>
</reference>
<organism evidence="1 2">
    <name type="scientific">Streptomyces lincolnensis</name>
    <dbReference type="NCBI Taxonomy" id="1915"/>
    <lineage>
        <taxon>Bacteria</taxon>
        <taxon>Bacillati</taxon>
        <taxon>Actinomycetota</taxon>
        <taxon>Actinomycetes</taxon>
        <taxon>Kitasatosporales</taxon>
        <taxon>Streptomycetaceae</taxon>
        <taxon>Streptomyces</taxon>
    </lineage>
</organism>